<proteinExistence type="predicted"/>
<name>X1HLN2_9ZZZZ</name>
<comment type="caution">
    <text evidence="1">The sequence shown here is derived from an EMBL/GenBank/DDBJ whole genome shotgun (WGS) entry which is preliminary data.</text>
</comment>
<sequence>MAFLRKDEKKSGTYLRIIESYRDTEGKSRHRTLYNLGKAQDYSSSALKKIGHALYELGGGLPEEIEHKSLHELCRYFYGFPIVVTKLLRTYGLDIFLDRVSRNKGLGFSLTNSVSLLISERLHDPASKLLSYKNQSNYLGLEEIELHQIYRTLDYLYDNQEPLKMMIYQKGRNLFNQKLDVVFYDVTTFYFDSGKEDGFREKGYGKDGKIGKTIIAFGM</sequence>
<evidence type="ECO:0000313" key="1">
    <source>
        <dbReference type="EMBL" id="GAH71031.1"/>
    </source>
</evidence>
<organism evidence="1">
    <name type="scientific">marine sediment metagenome</name>
    <dbReference type="NCBI Taxonomy" id="412755"/>
    <lineage>
        <taxon>unclassified sequences</taxon>
        <taxon>metagenomes</taxon>
        <taxon>ecological metagenomes</taxon>
    </lineage>
</organism>
<feature type="non-terminal residue" evidence="1">
    <location>
        <position position="219"/>
    </location>
</feature>
<protein>
    <recommendedName>
        <fullName evidence="2">Transposase IS4-like domain-containing protein</fullName>
    </recommendedName>
</protein>
<accession>X1HLN2</accession>
<gene>
    <name evidence="1" type="ORF">S03H2_45440</name>
</gene>
<dbReference type="EMBL" id="BARU01028471">
    <property type="protein sequence ID" value="GAH71031.1"/>
    <property type="molecule type" value="Genomic_DNA"/>
</dbReference>
<reference evidence="1" key="1">
    <citation type="journal article" date="2014" name="Front. Microbiol.">
        <title>High frequency of phylogenetically diverse reductive dehalogenase-homologous genes in deep subseafloor sedimentary metagenomes.</title>
        <authorList>
            <person name="Kawai M."/>
            <person name="Futagami T."/>
            <person name="Toyoda A."/>
            <person name="Takaki Y."/>
            <person name="Nishi S."/>
            <person name="Hori S."/>
            <person name="Arai W."/>
            <person name="Tsubouchi T."/>
            <person name="Morono Y."/>
            <person name="Uchiyama I."/>
            <person name="Ito T."/>
            <person name="Fujiyama A."/>
            <person name="Inagaki F."/>
            <person name="Takami H."/>
        </authorList>
    </citation>
    <scope>NUCLEOTIDE SEQUENCE</scope>
    <source>
        <strain evidence="1">Expedition CK06-06</strain>
    </source>
</reference>
<evidence type="ECO:0008006" key="2">
    <source>
        <dbReference type="Google" id="ProtNLM"/>
    </source>
</evidence>
<dbReference type="AlphaFoldDB" id="X1HLN2"/>